<organism evidence="7 8">
    <name type="scientific">Blastococcus aurantiacus</name>
    <dbReference type="NCBI Taxonomy" id="1550231"/>
    <lineage>
        <taxon>Bacteria</taxon>
        <taxon>Bacillati</taxon>
        <taxon>Actinomycetota</taxon>
        <taxon>Actinomycetes</taxon>
        <taxon>Geodermatophilales</taxon>
        <taxon>Geodermatophilaceae</taxon>
        <taxon>Blastococcus</taxon>
    </lineage>
</organism>
<keyword evidence="2" id="KW-0201">Cytochrome c-type biogenesis</keyword>
<dbReference type="RefSeq" id="WP_091771521.1">
    <property type="nucleotide sequence ID" value="NZ_FNBT01000011.1"/>
</dbReference>
<dbReference type="Proteomes" id="UP000199406">
    <property type="component" value="Unassembled WGS sequence"/>
</dbReference>
<feature type="domain" description="Thioredoxin" evidence="6">
    <location>
        <begin position="20"/>
        <end position="158"/>
    </location>
</feature>
<proteinExistence type="predicted"/>
<dbReference type="InterPro" id="IPR013766">
    <property type="entry name" value="Thioredoxin_domain"/>
</dbReference>
<dbReference type="Pfam" id="PF08534">
    <property type="entry name" value="Redoxin"/>
    <property type="match status" value="1"/>
</dbReference>
<evidence type="ECO:0000259" key="6">
    <source>
        <dbReference type="PROSITE" id="PS51352"/>
    </source>
</evidence>
<dbReference type="Gene3D" id="3.40.30.10">
    <property type="entry name" value="Glutaredoxin"/>
    <property type="match status" value="1"/>
</dbReference>
<evidence type="ECO:0000313" key="7">
    <source>
        <dbReference type="EMBL" id="SDG07620.1"/>
    </source>
</evidence>
<evidence type="ECO:0000256" key="5">
    <source>
        <dbReference type="ARBA" id="ARBA00023284"/>
    </source>
</evidence>
<evidence type="ECO:0000313" key="8">
    <source>
        <dbReference type="Proteomes" id="UP000199406"/>
    </source>
</evidence>
<dbReference type="InterPro" id="IPR013740">
    <property type="entry name" value="Redoxin"/>
</dbReference>
<dbReference type="GO" id="GO:0030313">
    <property type="term" value="C:cell envelope"/>
    <property type="evidence" value="ECO:0007669"/>
    <property type="project" value="UniProtKB-SubCell"/>
</dbReference>
<keyword evidence="4" id="KW-1015">Disulfide bond</keyword>
<dbReference type="InterPro" id="IPR036249">
    <property type="entry name" value="Thioredoxin-like_sf"/>
</dbReference>
<comment type="subcellular location">
    <subcellularLocation>
        <location evidence="1">Cell envelope</location>
    </subcellularLocation>
</comment>
<keyword evidence="8" id="KW-1185">Reference proteome</keyword>
<evidence type="ECO:0000256" key="1">
    <source>
        <dbReference type="ARBA" id="ARBA00004196"/>
    </source>
</evidence>
<evidence type="ECO:0000256" key="2">
    <source>
        <dbReference type="ARBA" id="ARBA00022748"/>
    </source>
</evidence>
<reference evidence="8" key="1">
    <citation type="submission" date="2016-10" db="EMBL/GenBank/DDBJ databases">
        <authorList>
            <person name="Varghese N."/>
            <person name="Submissions S."/>
        </authorList>
    </citation>
    <scope>NUCLEOTIDE SEQUENCE [LARGE SCALE GENOMIC DNA]</scope>
    <source>
        <strain evidence="8">DSM 44268</strain>
    </source>
</reference>
<dbReference type="PANTHER" id="PTHR42852">
    <property type="entry name" value="THIOL:DISULFIDE INTERCHANGE PROTEIN DSBE"/>
    <property type="match status" value="1"/>
</dbReference>
<dbReference type="GO" id="GO:0016491">
    <property type="term" value="F:oxidoreductase activity"/>
    <property type="evidence" value="ECO:0007669"/>
    <property type="project" value="InterPro"/>
</dbReference>
<dbReference type="PANTHER" id="PTHR42852:SF6">
    <property type="entry name" value="THIOL:DISULFIDE INTERCHANGE PROTEIN DSBE"/>
    <property type="match status" value="1"/>
</dbReference>
<evidence type="ECO:0000256" key="3">
    <source>
        <dbReference type="ARBA" id="ARBA00022968"/>
    </source>
</evidence>
<dbReference type="PROSITE" id="PS51352">
    <property type="entry name" value="THIOREDOXIN_2"/>
    <property type="match status" value="1"/>
</dbReference>
<keyword evidence="5" id="KW-0676">Redox-active center</keyword>
<dbReference type="InterPro" id="IPR017937">
    <property type="entry name" value="Thioredoxin_CS"/>
</dbReference>
<dbReference type="GO" id="GO:0016853">
    <property type="term" value="F:isomerase activity"/>
    <property type="evidence" value="ECO:0007669"/>
    <property type="project" value="UniProtKB-KW"/>
</dbReference>
<dbReference type="CDD" id="cd02966">
    <property type="entry name" value="TlpA_like_family"/>
    <property type="match status" value="1"/>
</dbReference>
<dbReference type="STRING" id="1550231.SAMN05660662_0220"/>
<sequence>MPVPADVAGCGSFAADGATVGGAAGVPALRLPCLAGDMDVALEDLGGRPVLVNLWASWCAPCREEMPLLQAAYERFGGEVDYLGVNTQDTRSAAASLLSGLEVTYAHVIDQDKALLTALAVPGLPVTLAVAADGRVVDRQVGPVSAARLEQLVASAAAGASAP</sequence>
<keyword evidence="7" id="KW-0413">Isomerase</keyword>
<dbReference type="SUPFAM" id="SSF52833">
    <property type="entry name" value="Thioredoxin-like"/>
    <property type="match status" value="1"/>
</dbReference>
<dbReference type="AlphaFoldDB" id="A0A1G7RC82"/>
<dbReference type="EMBL" id="FNBT01000011">
    <property type="protein sequence ID" value="SDG07620.1"/>
    <property type="molecule type" value="Genomic_DNA"/>
</dbReference>
<keyword evidence="3" id="KW-0812">Transmembrane</keyword>
<accession>A0A1G7RC82</accession>
<dbReference type="OrthoDB" id="9796554at2"/>
<dbReference type="PROSITE" id="PS00194">
    <property type="entry name" value="THIOREDOXIN_1"/>
    <property type="match status" value="1"/>
</dbReference>
<keyword evidence="3" id="KW-0735">Signal-anchor</keyword>
<name>A0A1G7RC82_9ACTN</name>
<gene>
    <name evidence="7" type="ORF">SAMN05660662_0220</name>
</gene>
<dbReference type="GO" id="GO:0017004">
    <property type="term" value="P:cytochrome complex assembly"/>
    <property type="evidence" value="ECO:0007669"/>
    <property type="project" value="UniProtKB-KW"/>
</dbReference>
<protein>
    <submittedName>
        <fullName evidence="7">Thiol-disulfide isomerase or thioredoxin</fullName>
    </submittedName>
</protein>
<evidence type="ECO:0000256" key="4">
    <source>
        <dbReference type="ARBA" id="ARBA00023157"/>
    </source>
</evidence>
<dbReference type="InterPro" id="IPR050553">
    <property type="entry name" value="Thioredoxin_ResA/DsbE_sf"/>
</dbReference>